<feature type="binding site" evidence="19">
    <location>
        <begin position="49"/>
        <end position="51"/>
    </location>
    <ligand>
        <name>GTP</name>
        <dbReference type="ChEBI" id="CHEBI:37565"/>
    </ligand>
</feature>
<evidence type="ECO:0000256" key="1">
    <source>
        <dbReference type="ARBA" id="ARBA00000312"/>
    </source>
</evidence>
<evidence type="ECO:0000256" key="14">
    <source>
        <dbReference type="ARBA" id="ARBA00022840"/>
    </source>
</evidence>
<feature type="binding site" evidence="19">
    <location>
        <begin position="21"/>
        <end position="28"/>
    </location>
    <ligand>
        <name>GTP</name>
        <dbReference type="ChEBI" id="CHEBI:37565"/>
    </ligand>
</feature>
<sequence>MILSRYGEIQVGQSELVLITGGARSGKSSLAEKLASQVASSEEKVLYIATAQVYDQEMSQRVALHQQRRPEGWITVEEPTELEDALYRWNQADQVILIDCLTLWLTNLLLPIYDERSWSAEKEREILERGERLALQARESKATILVVGNEVGLGIVPIDPLSRLFRDLSGLLQQAFARQAHRVYFTVSGYPLQVK</sequence>
<feature type="active site" description="GMP-histidine intermediate" evidence="18">
    <location>
        <position position="65"/>
    </location>
</feature>
<dbReference type="RefSeq" id="WP_243137278.1">
    <property type="nucleotide sequence ID" value="NZ_CP045875.1"/>
</dbReference>
<evidence type="ECO:0000256" key="4">
    <source>
        <dbReference type="ARBA" id="ARBA00003889"/>
    </source>
</evidence>
<dbReference type="CDD" id="cd00544">
    <property type="entry name" value="CobU"/>
    <property type="match status" value="1"/>
</dbReference>
<name>A0A5Q2MWK2_9FIRM</name>
<dbReference type="InterPro" id="IPR003203">
    <property type="entry name" value="CobU/CobP"/>
</dbReference>
<evidence type="ECO:0000256" key="15">
    <source>
        <dbReference type="ARBA" id="ARBA00023134"/>
    </source>
</evidence>
<dbReference type="AlphaFoldDB" id="A0A5Q2MWK2"/>
<evidence type="ECO:0000256" key="2">
    <source>
        <dbReference type="ARBA" id="ARBA00000711"/>
    </source>
</evidence>
<feature type="binding site" evidence="19">
    <location>
        <position position="77"/>
    </location>
    <ligand>
        <name>GTP</name>
        <dbReference type="ChEBI" id="CHEBI:37565"/>
    </ligand>
</feature>
<keyword evidence="15 19" id="KW-0342">GTP-binding</keyword>
<feature type="binding site" evidence="19">
    <location>
        <position position="99"/>
    </location>
    <ligand>
        <name>GTP</name>
        <dbReference type="ChEBI" id="CHEBI:37565"/>
    </ligand>
</feature>
<evidence type="ECO:0000256" key="7">
    <source>
        <dbReference type="ARBA" id="ARBA00007490"/>
    </source>
</evidence>
<dbReference type="EC" id="2.7.1.156" evidence="8"/>
<dbReference type="GO" id="GO:0005525">
    <property type="term" value="F:GTP binding"/>
    <property type="evidence" value="ECO:0007669"/>
    <property type="project" value="UniProtKB-KW"/>
</dbReference>
<comment type="pathway">
    <text evidence="6">Cofactor biosynthesis; adenosylcobalamin biosynthesis; adenosylcobalamin from cob(II)yrinate a,c-diamide: step 5/7.</text>
</comment>
<dbReference type="Proteomes" id="UP000366051">
    <property type="component" value="Chromosome"/>
</dbReference>
<organism evidence="21 22">
    <name type="scientific">Heliorestis convoluta</name>
    <dbReference type="NCBI Taxonomy" id="356322"/>
    <lineage>
        <taxon>Bacteria</taxon>
        <taxon>Bacillati</taxon>
        <taxon>Bacillota</taxon>
        <taxon>Clostridia</taxon>
        <taxon>Eubacteriales</taxon>
        <taxon>Heliobacteriaceae</taxon>
        <taxon>Heliorestis</taxon>
    </lineage>
</organism>
<evidence type="ECO:0000256" key="19">
    <source>
        <dbReference type="PIRSR" id="PIRSR006135-2"/>
    </source>
</evidence>
<keyword evidence="11 21" id="KW-0808">Transferase</keyword>
<dbReference type="InterPro" id="IPR003593">
    <property type="entry name" value="AAA+_ATPase"/>
</dbReference>
<dbReference type="GO" id="GO:0009236">
    <property type="term" value="P:cobalamin biosynthetic process"/>
    <property type="evidence" value="ECO:0007669"/>
    <property type="project" value="UniProtKB-UniPathway"/>
</dbReference>
<dbReference type="NCBIfam" id="NF004469">
    <property type="entry name" value="PRK05800.1"/>
    <property type="match status" value="1"/>
</dbReference>
<keyword evidence="13 21" id="KW-0418">Kinase</keyword>
<evidence type="ECO:0000256" key="3">
    <source>
        <dbReference type="ARBA" id="ARBA00001522"/>
    </source>
</evidence>
<evidence type="ECO:0000259" key="20">
    <source>
        <dbReference type="SMART" id="SM00382"/>
    </source>
</evidence>
<dbReference type="Gene3D" id="3.40.50.300">
    <property type="entry name" value="P-loop containing nucleotide triphosphate hydrolases"/>
    <property type="match status" value="1"/>
</dbReference>
<evidence type="ECO:0000313" key="22">
    <source>
        <dbReference type="Proteomes" id="UP000366051"/>
    </source>
</evidence>
<dbReference type="KEGG" id="hcv:FTV88_0716"/>
<dbReference type="UniPathway" id="UPA00148">
    <property type="reaction ID" value="UER00236"/>
</dbReference>
<dbReference type="EC" id="2.7.7.62" evidence="9"/>
<reference evidence="22" key="1">
    <citation type="submission" date="2019-11" db="EMBL/GenBank/DDBJ databases">
        <title>Genome sequence of Heliorestis convoluta strain HH, an alkaliphilic and minimalistic phototrophic bacterium from a soda lake in Egypt.</title>
        <authorList>
            <person name="Dewey E.D."/>
            <person name="Stokes L.M."/>
            <person name="Burchell B.M."/>
            <person name="Shaffer K.N."/>
            <person name="Huntington A.M."/>
            <person name="Baker J.M."/>
            <person name="Nadendla S."/>
            <person name="Giglio M.G."/>
            <person name="Touchman J.W."/>
            <person name="Blankenship R.E."/>
            <person name="Madigan M.T."/>
            <person name="Sattley W.M."/>
        </authorList>
    </citation>
    <scope>NUCLEOTIDE SEQUENCE [LARGE SCALE GENOMIC DNA]</scope>
    <source>
        <strain evidence="22">HH</strain>
    </source>
</reference>
<dbReference type="GO" id="GO:0008820">
    <property type="term" value="F:cobinamide phosphate guanylyltransferase activity"/>
    <property type="evidence" value="ECO:0007669"/>
    <property type="project" value="UniProtKB-EC"/>
</dbReference>
<dbReference type="SUPFAM" id="SSF52540">
    <property type="entry name" value="P-loop containing nucleoside triphosphate hydrolases"/>
    <property type="match status" value="1"/>
</dbReference>
<evidence type="ECO:0000256" key="10">
    <source>
        <dbReference type="ARBA" id="ARBA00022573"/>
    </source>
</evidence>
<evidence type="ECO:0000256" key="17">
    <source>
        <dbReference type="ARBA" id="ARBA00030571"/>
    </source>
</evidence>
<evidence type="ECO:0000256" key="5">
    <source>
        <dbReference type="ARBA" id="ARBA00004692"/>
    </source>
</evidence>
<proteinExistence type="inferred from homology"/>
<evidence type="ECO:0000256" key="11">
    <source>
        <dbReference type="ARBA" id="ARBA00022679"/>
    </source>
</evidence>
<feature type="domain" description="AAA+ ATPase" evidence="20">
    <location>
        <begin position="13"/>
        <end position="171"/>
    </location>
</feature>
<evidence type="ECO:0000256" key="9">
    <source>
        <dbReference type="ARBA" id="ARBA00012523"/>
    </source>
</evidence>
<dbReference type="PANTHER" id="PTHR34848:SF1">
    <property type="entry name" value="BIFUNCTIONAL ADENOSYLCOBALAMIN BIOSYNTHESIS PROTEIN COBU"/>
    <property type="match status" value="1"/>
</dbReference>
<dbReference type="EMBL" id="CP045875">
    <property type="protein sequence ID" value="QGG46894.1"/>
    <property type="molecule type" value="Genomic_DNA"/>
</dbReference>
<keyword evidence="14" id="KW-0067">ATP-binding</keyword>
<keyword evidence="22" id="KW-1185">Reference proteome</keyword>
<dbReference type="GO" id="GO:0043752">
    <property type="term" value="F:adenosylcobinamide kinase activity"/>
    <property type="evidence" value="ECO:0007669"/>
    <property type="project" value="UniProtKB-EC"/>
</dbReference>
<dbReference type="SMART" id="SM00382">
    <property type="entry name" value="AAA"/>
    <property type="match status" value="1"/>
</dbReference>
<evidence type="ECO:0000256" key="16">
    <source>
        <dbReference type="ARBA" id="ARBA00029570"/>
    </source>
</evidence>
<comment type="catalytic activity">
    <reaction evidence="2">
        <text>adenosylcob(III)inamide phosphate + GTP + H(+) = adenosylcob(III)inamide-GDP + diphosphate</text>
        <dbReference type="Rhea" id="RHEA:22712"/>
        <dbReference type="ChEBI" id="CHEBI:15378"/>
        <dbReference type="ChEBI" id="CHEBI:33019"/>
        <dbReference type="ChEBI" id="CHEBI:37565"/>
        <dbReference type="ChEBI" id="CHEBI:58502"/>
        <dbReference type="ChEBI" id="CHEBI:60487"/>
        <dbReference type="EC" id="2.7.7.62"/>
    </reaction>
</comment>
<dbReference type="InterPro" id="IPR027417">
    <property type="entry name" value="P-loop_NTPase"/>
</dbReference>
<keyword evidence="10" id="KW-0169">Cobalamin biosynthesis</keyword>
<dbReference type="GO" id="GO:0005524">
    <property type="term" value="F:ATP binding"/>
    <property type="evidence" value="ECO:0007669"/>
    <property type="project" value="UniProtKB-KW"/>
</dbReference>
<evidence type="ECO:0000256" key="18">
    <source>
        <dbReference type="PIRSR" id="PIRSR006135-1"/>
    </source>
</evidence>
<dbReference type="Pfam" id="PF02283">
    <property type="entry name" value="CobU"/>
    <property type="match status" value="1"/>
</dbReference>
<keyword evidence="21" id="KW-0548">Nucleotidyltransferase</keyword>
<dbReference type="PIRSF" id="PIRSF006135">
    <property type="entry name" value="CobU"/>
    <property type="match status" value="1"/>
</dbReference>
<dbReference type="PANTHER" id="PTHR34848">
    <property type="match status" value="1"/>
</dbReference>
<evidence type="ECO:0000256" key="13">
    <source>
        <dbReference type="ARBA" id="ARBA00022777"/>
    </source>
</evidence>
<comment type="similarity">
    <text evidence="7">Belongs to the CobU/CobP family.</text>
</comment>
<gene>
    <name evidence="21" type="primary">cobU</name>
    <name evidence="21" type="ORF">FTV88_0716</name>
</gene>
<comment type="catalytic activity">
    <reaction evidence="1">
        <text>adenosylcob(III)inamide + ATP = adenosylcob(III)inamide phosphate + ADP + H(+)</text>
        <dbReference type="Rhea" id="RHEA:15769"/>
        <dbReference type="ChEBI" id="CHEBI:2480"/>
        <dbReference type="ChEBI" id="CHEBI:15378"/>
        <dbReference type="ChEBI" id="CHEBI:30616"/>
        <dbReference type="ChEBI" id="CHEBI:58502"/>
        <dbReference type="ChEBI" id="CHEBI:456216"/>
        <dbReference type="EC" id="2.7.1.156"/>
    </reaction>
</comment>
<accession>A0A5Q2MWK2</accession>
<comment type="pathway">
    <text evidence="5">Cofactor biosynthesis; adenosylcobalamin biosynthesis; adenosylcobalamin from cob(II)yrinate a,c-diamide: step 6/7.</text>
</comment>
<comment type="function">
    <text evidence="4">Catalyzes ATP-dependent phosphorylation of adenosylcobinamide and addition of GMP to adenosylcobinamide phosphate.</text>
</comment>
<evidence type="ECO:0000256" key="6">
    <source>
        <dbReference type="ARBA" id="ARBA00005159"/>
    </source>
</evidence>
<protein>
    <recommendedName>
        <fullName evidence="16">Adenosylcobinamide kinase</fullName>
        <ecNumber evidence="8">2.7.1.156</ecNumber>
        <ecNumber evidence="9">2.7.7.62</ecNumber>
    </recommendedName>
    <alternativeName>
        <fullName evidence="17">Adenosylcobinamide-phosphate guanylyltransferase</fullName>
    </alternativeName>
</protein>
<evidence type="ECO:0000256" key="8">
    <source>
        <dbReference type="ARBA" id="ARBA00012016"/>
    </source>
</evidence>
<keyword evidence="12 19" id="KW-0547">Nucleotide-binding</keyword>
<evidence type="ECO:0000256" key="12">
    <source>
        <dbReference type="ARBA" id="ARBA00022741"/>
    </source>
</evidence>
<comment type="catalytic activity">
    <reaction evidence="3">
        <text>adenosylcob(III)inamide + GTP = adenosylcob(III)inamide phosphate + GDP + H(+)</text>
        <dbReference type="Rhea" id="RHEA:15765"/>
        <dbReference type="ChEBI" id="CHEBI:2480"/>
        <dbReference type="ChEBI" id="CHEBI:15378"/>
        <dbReference type="ChEBI" id="CHEBI:37565"/>
        <dbReference type="ChEBI" id="CHEBI:58189"/>
        <dbReference type="ChEBI" id="CHEBI:58502"/>
        <dbReference type="EC" id="2.7.1.156"/>
    </reaction>
</comment>
<evidence type="ECO:0000313" key="21">
    <source>
        <dbReference type="EMBL" id="QGG46894.1"/>
    </source>
</evidence>